<feature type="region of interest" description="Disordered" evidence="1">
    <location>
        <begin position="123"/>
        <end position="309"/>
    </location>
</feature>
<dbReference type="Proteomes" id="UP001164746">
    <property type="component" value="Chromosome 4"/>
</dbReference>
<feature type="region of interest" description="Disordered" evidence="1">
    <location>
        <begin position="62"/>
        <end position="89"/>
    </location>
</feature>
<feature type="compositionally biased region" description="Basic residues" evidence="1">
    <location>
        <begin position="298"/>
        <end position="309"/>
    </location>
</feature>
<feature type="compositionally biased region" description="Basic and acidic residues" evidence="1">
    <location>
        <begin position="173"/>
        <end position="185"/>
    </location>
</feature>
<feature type="compositionally biased region" description="Polar residues" evidence="1">
    <location>
        <begin position="238"/>
        <end position="254"/>
    </location>
</feature>
<proteinExistence type="predicted"/>
<feature type="compositionally biased region" description="Polar residues" evidence="1">
    <location>
        <begin position="152"/>
        <end position="172"/>
    </location>
</feature>
<keyword evidence="3" id="KW-1185">Reference proteome</keyword>
<evidence type="ECO:0000256" key="1">
    <source>
        <dbReference type="SAM" id="MobiDB-lite"/>
    </source>
</evidence>
<protein>
    <submittedName>
        <fullName evidence="2">Uncharacterized protein</fullName>
    </submittedName>
</protein>
<gene>
    <name evidence="2" type="ORF">MAR_009779</name>
</gene>
<organism evidence="2 3">
    <name type="scientific">Mya arenaria</name>
    <name type="common">Soft-shell clam</name>
    <dbReference type="NCBI Taxonomy" id="6604"/>
    <lineage>
        <taxon>Eukaryota</taxon>
        <taxon>Metazoa</taxon>
        <taxon>Spiralia</taxon>
        <taxon>Lophotrochozoa</taxon>
        <taxon>Mollusca</taxon>
        <taxon>Bivalvia</taxon>
        <taxon>Autobranchia</taxon>
        <taxon>Heteroconchia</taxon>
        <taxon>Euheterodonta</taxon>
        <taxon>Imparidentia</taxon>
        <taxon>Neoheterodontei</taxon>
        <taxon>Myida</taxon>
        <taxon>Myoidea</taxon>
        <taxon>Myidae</taxon>
        <taxon>Mya</taxon>
    </lineage>
</organism>
<evidence type="ECO:0000313" key="3">
    <source>
        <dbReference type="Proteomes" id="UP001164746"/>
    </source>
</evidence>
<accession>A0ABY7E7V2</accession>
<name>A0ABY7E7V2_MYAAR</name>
<evidence type="ECO:0000313" key="2">
    <source>
        <dbReference type="EMBL" id="WAR03221.1"/>
    </source>
</evidence>
<reference evidence="2" key="1">
    <citation type="submission" date="2022-11" db="EMBL/GenBank/DDBJ databases">
        <title>Centuries of genome instability and evolution in soft-shell clam transmissible cancer (bioRxiv).</title>
        <authorList>
            <person name="Hart S.F.M."/>
            <person name="Yonemitsu M.A."/>
            <person name="Giersch R.M."/>
            <person name="Beal B.F."/>
            <person name="Arriagada G."/>
            <person name="Davis B.W."/>
            <person name="Ostrander E.A."/>
            <person name="Goff S.P."/>
            <person name="Metzger M.J."/>
        </authorList>
    </citation>
    <scope>NUCLEOTIDE SEQUENCE</scope>
    <source>
        <strain evidence="2">MELC-2E11</strain>
        <tissue evidence="2">Siphon/mantle</tissue>
    </source>
</reference>
<dbReference type="EMBL" id="CP111015">
    <property type="protein sequence ID" value="WAR03221.1"/>
    <property type="molecule type" value="Genomic_DNA"/>
</dbReference>
<feature type="compositionally biased region" description="Basic residues" evidence="1">
    <location>
        <begin position="135"/>
        <end position="144"/>
    </location>
</feature>
<sequence length="309" mass="34354">MDIIRNFEAAATLMSSDPNSQLALVSKRQHIKLSPKYLGNIRTGISCHMTCALARYTNDVKPDEPDIEVKKTRKKKKNKKEQPDCVSVDNETGLGEETILAGAGTNIEIGLDSSGLEPVFSSTQVEGGEVTQPGKKAKKHKKKNRETDDSVNELTTSSGFNSVLDGASTSDSFMKKSESDCNEVIHKKKKKKHSRSELSFENGLSHEESVNVSDMNDGVFQASYSANKKNRKRKHSESVQNNGRCEANKTSSLEDSAEVLYPKKKHKKNKKTDPDRDPSSNLTSIENQDETQEQSMHSKNKKKHKKGQK</sequence>